<dbReference type="SMART" id="SM00479">
    <property type="entry name" value="EXOIII"/>
    <property type="match status" value="1"/>
</dbReference>
<comment type="caution">
    <text evidence="2">The sequence shown here is derived from an EMBL/GenBank/DDBJ whole genome shotgun (WGS) entry which is preliminary data.</text>
</comment>
<dbReference type="InterPro" id="IPR036397">
    <property type="entry name" value="RNaseH_sf"/>
</dbReference>
<dbReference type="EMBL" id="QCZH01000009">
    <property type="protein sequence ID" value="PWA08962.1"/>
    <property type="molecule type" value="Genomic_DNA"/>
</dbReference>
<dbReference type="GO" id="GO:0004527">
    <property type="term" value="F:exonuclease activity"/>
    <property type="evidence" value="ECO:0007669"/>
    <property type="project" value="UniProtKB-ARBA"/>
</dbReference>
<feature type="domain" description="Exonuclease" evidence="1">
    <location>
        <begin position="29"/>
        <end position="197"/>
    </location>
</feature>
<gene>
    <name evidence="2" type="ORF">DB891_09940</name>
</gene>
<sequence>MLDWLKNINKDYPDFWKTYLSKFEEKPNRFVVFSTETSGLNPIKDVILSIGSFAIVNNSIHIGDSFEAVLLQYIYLHDNGLSNEFIVESKMRKLSEPDAMQAFVDYIGNAVLIGHHIDFDVEMINASLERLGCGRLKNEALDIDVMYRKLKDINDKQFSLDELSDIFKLPKTYRNTPSEDAYTIALLFLKLKSRLGIK</sequence>
<proteinExistence type="predicted"/>
<dbReference type="AlphaFoldDB" id="A0A2U1JUY5"/>
<keyword evidence="3" id="KW-1185">Reference proteome</keyword>
<dbReference type="InterPro" id="IPR012337">
    <property type="entry name" value="RNaseH-like_sf"/>
</dbReference>
<dbReference type="SUPFAM" id="SSF53098">
    <property type="entry name" value="Ribonuclease H-like"/>
    <property type="match status" value="1"/>
</dbReference>
<dbReference type="CDD" id="cd06127">
    <property type="entry name" value="DEDDh"/>
    <property type="match status" value="1"/>
</dbReference>
<dbReference type="Proteomes" id="UP000245618">
    <property type="component" value="Unassembled WGS sequence"/>
</dbReference>
<name>A0A2U1JUY5_9FLAO</name>
<evidence type="ECO:0000313" key="3">
    <source>
        <dbReference type="Proteomes" id="UP000245618"/>
    </source>
</evidence>
<dbReference type="OrthoDB" id="9803913at2"/>
<dbReference type="Pfam" id="PF00929">
    <property type="entry name" value="RNase_T"/>
    <property type="match status" value="1"/>
</dbReference>
<dbReference type="Gene3D" id="3.30.420.10">
    <property type="entry name" value="Ribonuclease H-like superfamily/Ribonuclease H"/>
    <property type="match status" value="1"/>
</dbReference>
<reference evidence="2 3" key="1">
    <citation type="submission" date="2018-04" db="EMBL/GenBank/DDBJ databases">
        <title>Flavobacterium sp. nov., isolated from glacier ice.</title>
        <authorList>
            <person name="Liu Q."/>
            <person name="Xin Y.-H."/>
        </authorList>
    </citation>
    <scope>NUCLEOTIDE SEQUENCE [LARGE SCALE GENOMIC DNA]</scope>
    <source>
        <strain evidence="2 3">LB2P30</strain>
    </source>
</reference>
<evidence type="ECO:0000313" key="2">
    <source>
        <dbReference type="EMBL" id="PWA08962.1"/>
    </source>
</evidence>
<evidence type="ECO:0000259" key="1">
    <source>
        <dbReference type="SMART" id="SM00479"/>
    </source>
</evidence>
<organism evidence="2 3">
    <name type="scientific">Flavobacterium laiguense</name>
    <dbReference type="NCBI Taxonomy" id="2169409"/>
    <lineage>
        <taxon>Bacteria</taxon>
        <taxon>Pseudomonadati</taxon>
        <taxon>Bacteroidota</taxon>
        <taxon>Flavobacteriia</taxon>
        <taxon>Flavobacteriales</taxon>
        <taxon>Flavobacteriaceae</taxon>
        <taxon>Flavobacterium</taxon>
    </lineage>
</organism>
<dbReference type="RefSeq" id="WP_116763073.1">
    <property type="nucleotide sequence ID" value="NZ_QCZH01000009.1"/>
</dbReference>
<accession>A0A2U1JUY5</accession>
<dbReference type="GO" id="GO:0006259">
    <property type="term" value="P:DNA metabolic process"/>
    <property type="evidence" value="ECO:0007669"/>
    <property type="project" value="UniProtKB-ARBA"/>
</dbReference>
<dbReference type="InterPro" id="IPR013520">
    <property type="entry name" value="Ribonucl_H"/>
</dbReference>
<dbReference type="GO" id="GO:0003676">
    <property type="term" value="F:nucleic acid binding"/>
    <property type="evidence" value="ECO:0007669"/>
    <property type="project" value="InterPro"/>
</dbReference>
<protein>
    <submittedName>
        <fullName evidence="2">DNA polymerase III subunit epsilon</fullName>
    </submittedName>
</protein>